<evidence type="ECO:0000256" key="1">
    <source>
        <dbReference type="ARBA" id="ARBA00006432"/>
    </source>
</evidence>
<dbReference type="InterPro" id="IPR042099">
    <property type="entry name" value="ANL_N_sf"/>
</dbReference>
<dbReference type="GO" id="GO:0006631">
    <property type="term" value="P:fatty acid metabolic process"/>
    <property type="evidence" value="ECO:0007669"/>
    <property type="project" value="TreeGrafter"/>
</dbReference>
<dbReference type="PANTHER" id="PTHR43201:SF5">
    <property type="entry name" value="MEDIUM-CHAIN ACYL-COA LIGASE ACSF2, MITOCHONDRIAL"/>
    <property type="match status" value="1"/>
</dbReference>
<evidence type="ECO:0000259" key="3">
    <source>
        <dbReference type="Pfam" id="PF00501"/>
    </source>
</evidence>
<dbReference type="AlphaFoldDB" id="A0A975K6D4"/>
<dbReference type="PROSITE" id="PS00455">
    <property type="entry name" value="AMP_BINDING"/>
    <property type="match status" value="1"/>
</dbReference>
<comment type="similarity">
    <text evidence="1">Belongs to the ATP-dependent AMP-binding enzyme family.</text>
</comment>
<dbReference type="KEGG" id="spph:KFK14_22195"/>
<keyword evidence="2" id="KW-0436">Ligase</keyword>
<dbReference type="EMBL" id="CP073910">
    <property type="protein sequence ID" value="QUT05631.1"/>
    <property type="molecule type" value="Genomic_DNA"/>
</dbReference>
<dbReference type="InterPro" id="IPR000873">
    <property type="entry name" value="AMP-dep_synth/lig_dom"/>
</dbReference>
<dbReference type="Gene3D" id="3.40.50.12780">
    <property type="entry name" value="N-terminal domain of ligase-like"/>
    <property type="match status" value="1"/>
</dbReference>
<sequence length="500" mass="54447">MTEVTKIATSLREAGYGPGHRVALVLGNRPEYFWHFLALNSLGACAVPLNPDYLAHEFSYALRQADVCLVIVAGESTCTVRAANTGCSSPIPLIDLDEEGGQFPPAPPCGPDEAFVSDRIALIIYTSGTTSRPKGCLISNWSCLEAGRSYVGIGGLLTLAPERERLYVPLPTFHMNATVLAFNAMLLQRGCLISTDRFRASTWWQEVRDSQATGVHYLGLIPPVLLKAPPSASEGAPTVKFGLGAGVDPSLHEAFEKRFGFPLVEVWGMTETSRIIANAHEPRYLDTRAFGRPVAPWEVLVADEYGNPANVDEAGEMLVRCAGSDPRDGFFSGYVNDDEATELAWAGGWFHTGDIVRRGPDGMLYFVERRKNIIRRSGENIAAAEVEEAIIDHPSVAGVVVLAVADDLRGEEVLACVIAAPGVPADENTADIIIEICRGRLASHKLPGWIQFISQIPLTATQKVRKDELLVNFNPEAVNVHDKRHLKSKRKSNAIRAVLR</sequence>
<evidence type="ECO:0000313" key="5">
    <source>
        <dbReference type="EMBL" id="QUT05631.1"/>
    </source>
</evidence>
<dbReference type="PANTHER" id="PTHR43201">
    <property type="entry name" value="ACYL-COA SYNTHETASE"/>
    <property type="match status" value="1"/>
</dbReference>
<dbReference type="GO" id="GO:0031956">
    <property type="term" value="F:medium-chain fatty acid-CoA ligase activity"/>
    <property type="evidence" value="ECO:0007669"/>
    <property type="project" value="TreeGrafter"/>
</dbReference>
<dbReference type="SUPFAM" id="SSF56801">
    <property type="entry name" value="Acetyl-CoA synthetase-like"/>
    <property type="match status" value="1"/>
</dbReference>
<protein>
    <submittedName>
        <fullName evidence="5">AMP-binding protein</fullName>
    </submittedName>
</protein>
<feature type="domain" description="AMP-dependent synthetase/ligase" evidence="3">
    <location>
        <begin position="3"/>
        <end position="322"/>
    </location>
</feature>
<dbReference type="Pfam" id="PF00501">
    <property type="entry name" value="AMP-binding"/>
    <property type="match status" value="1"/>
</dbReference>
<dbReference type="Gene3D" id="3.30.300.30">
    <property type="match status" value="1"/>
</dbReference>
<proteinExistence type="inferred from homology"/>
<evidence type="ECO:0000313" key="6">
    <source>
        <dbReference type="Proteomes" id="UP000681425"/>
    </source>
</evidence>
<gene>
    <name evidence="5" type="ORF">KFK14_22195</name>
</gene>
<dbReference type="InterPro" id="IPR025110">
    <property type="entry name" value="AMP-bd_C"/>
</dbReference>
<evidence type="ECO:0000259" key="4">
    <source>
        <dbReference type="Pfam" id="PF13193"/>
    </source>
</evidence>
<name>A0A975K6D4_9SPHN</name>
<dbReference type="Proteomes" id="UP000681425">
    <property type="component" value="Chromosome"/>
</dbReference>
<evidence type="ECO:0000256" key="2">
    <source>
        <dbReference type="ARBA" id="ARBA00022598"/>
    </source>
</evidence>
<dbReference type="InterPro" id="IPR020845">
    <property type="entry name" value="AMP-binding_CS"/>
</dbReference>
<dbReference type="Pfam" id="PF13193">
    <property type="entry name" value="AMP-binding_C"/>
    <property type="match status" value="1"/>
</dbReference>
<reference evidence="5" key="1">
    <citation type="submission" date="2021-04" db="EMBL/GenBank/DDBJ databases">
        <title>Isolation of p-tert-butylphenol degrading bacteria Sphingobium phenoxybenzoativorans Tas13 from active sludge.</title>
        <authorList>
            <person name="Li Y."/>
        </authorList>
    </citation>
    <scope>NUCLEOTIDE SEQUENCE</scope>
    <source>
        <strain evidence="5">Tas13</strain>
    </source>
</reference>
<dbReference type="InterPro" id="IPR045851">
    <property type="entry name" value="AMP-bd_C_sf"/>
</dbReference>
<keyword evidence="6" id="KW-1185">Reference proteome</keyword>
<organism evidence="5 6">
    <name type="scientific">Sphingobium phenoxybenzoativorans</name>
    <dbReference type="NCBI Taxonomy" id="1592790"/>
    <lineage>
        <taxon>Bacteria</taxon>
        <taxon>Pseudomonadati</taxon>
        <taxon>Pseudomonadota</taxon>
        <taxon>Alphaproteobacteria</taxon>
        <taxon>Sphingomonadales</taxon>
        <taxon>Sphingomonadaceae</taxon>
        <taxon>Sphingobium</taxon>
    </lineage>
</organism>
<feature type="domain" description="AMP-binding enzyme C-terminal" evidence="4">
    <location>
        <begin position="385"/>
        <end position="463"/>
    </location>
</feature>
<accession>A0A975K6D4</accession>